<gene>
    <name evidence="1" type="ORF">DSO57_1032445</name>
</gene>
<comment type="caution">
    <text evidence="1">The sequence shown here is derived from an EMBL/GenBank/DDBJ whole genome shotgun (WGS) entry which is preliminary data.</text>
</comment>
<sequence>MSGENSLTEAYLIPSCFKPTTQACCQATHTFSATLQLVLACESPLVAPKILLVTLETLNTYLKFCVEHSYDTPNLWSKISSSAWLVGDNPSSLLDLPSGLLFSREAVVKSLTCNDLDLDDIDFTQFAPAGKEVSMASVPSLEKSNLVPLQVPEAPPPAPTHTPWLLAGLMLMDLNA</sequence>
<evidence type="ECO:0000313" key="2">
    <source>
        <dbReference type="Proteomes" id="UP001165960"/>
    </source>
</evidence>
<proteinExistence type="predicted"/>
<organism evidence="1 2">
    <name type="scientific">Entomophthora muscae</name>
    <dbReference type="NCBI Taxonomy" id="34485"/>
    <lineage>
        <taxon>Eukaryota</taxon>
        <taxon>Fungi</taxon>
        <taxon>Fungi incertae sedis</taxon>
        <taxon>Zoopagomycota</taxon>
        <taxon>Entomophthoromycotina</taxon>
        <taxon>Entomophthoromycetes</taxon>
        <taxon>Entomophthorales</taxon>
        <taxon>Entomophthoraceae</taxon>
        <taxon>Entomophthora</taxon>
    </lineage>
</organism>
<accession>A0ACC2S293</accession>
<keyword evidence="2" id="KW-1185">Reference proteome</keyword>
<protein>
    <submittedName>
        <fullName evidence="1">Uncharacterized protein</fullName>
    </submittedName>
</protein>
<dbReference type="Proteomes" id="UP001165960">
    <property type="component" value="Unassembled WGS sequence"/>
</dbReference>
<reference evidence="1" key="1">
    <citation type="submission" date="2022-04" db="EMBL/GenBank/DDBJ databases">
        <title>Genome of the entomopathogenic fungus Entomophthora muscae.</title>
        <authorList>
            <person name="Elya C."/>
            <person name="Lovett B.R."/>
            <person name="Lee E."/>
            <person name="Macias A.M."/>
            <person name="Hajek A.E."/>
            <person name="De Bivort B.L."/>
            <person name="Kasson M.T."/>
            <person name="De Fine Licht H.H."/>
            <person name="Stajich J.E."/>
        </authorList>
    </citation>
    <scope>NUCLEOTIDE SEQUENCE</scope>
    <source>
        <strain evidence="1">Berkeley</strain>
    </source>
</reference>
<dbReference type="EMBL" id="QTSX02005923">
    <property type="protein sequence ID" value="KAJ9056499.1"/>
    <property type="molecule type" value="Genomic_DNA"/>
</dbReference>
<evidence type="ECO:0000313" key="1">
    <source>
        <dbReference type="EMBL" id="KAJ9056499.1"/>
    </source>
</evidence>
<name>A0ACC2S293_9FUNG</name>